<dbReference type="InterPro" id="IPR047383">
    <property type="entry name" value="Tudor_TDRD8"/>
</dbReference>
<sequence>MGVPQASGSDFSVNALEDRAERPSCLLLALWPRGYSDDRTAVCLRSRNASSVIMEEDSTYNKVEIAVGCHVEDAVTFWAQNINKSQEILKISSGLAEICPQAIPVFGNPDFNKIYGGCFSEDKCWYRCKVLKIISDEKCQVLYIDYGNSEVLRRSEIVGITENLQFPGVAKKYKLWGLQLSANIDLNQFDRGRIFLNSLIFEKEIKITHKAMHRDGTIIAQAECGLLDVGEEMAKKGFAELRKSSIKNKFFETKVDFFVHKNAKISTPRWAMNSVASSRMTGSHGDMFLSEKNENSIDHFSSIQRISDISLEKIREDQKLIEETEKLKEEMVTFQKENQILSHQCEIQESTIHKLTCDLENEKKAYKESLDCMENRLLTYVGTTVRKLATRFETLKETRQNHASAHFGEDLLEAANIVTKEKILTLQSMEKLEKIWTDYNISQQEIRLCKHVDEVQSLILQRNELQHKLPKALEEFIVEVNDLPLSERLETLKKLQGSLEVAYGQADEAEGSEEVFEEFFEWKNARLEKFSWVRNATDTSLQNLVLSFSNIIQFFDTGSTVLMKSEDVGVNVDEVLKNVELDISQEFDMFLTELDEKDKKVILNMYNVVMRKILQEQDLINAVNQKYLESCEFKNQIVEWLDMTPNIDDLLLIKKRMKDVKAQLRWKLVEKNNLEESDNYSKDEMVKIKEEISSLQDNVFQEIYKEQEEYEKLNHLVQKRFPELPLLHPENSGGLTVSLERDLLNAEPMKELSIKHPMMCSTIQGQKVLLKGYIVDMNIETQIIERAAKYHKVWKELREESCLMQPMFLFLCKSDPMVYLMIPYYAGANLGTLQMTAPLTPQETLKVMKGVARGLCALHKADIIHGSLHKNNVFALNREQGIVGDFDFTKSESKRALSDFMTLNGLSLISPELRNGQPPSPASDMYVFGCLLYWLFIGKQELKTNEDGTPEIDGLDMDDKVKSLLSQLLCYDNRMTAEQVLNADCFLSPDLISVPLESEVTEYDHGEQNPEDVSDESLDDKSEPSSDKDPDAYMSDQNASSQ</sequence>
<dbReference type="Gene3D" id="2.40.50.90">
    <property type="match status" value="1"/>
</dbReference>
<keyword evidence="5" id="KW-0418">Kinase</keyword>
<feature type="region of interest" description="Disordered" evidence="2">
    <location>
        <begin position="999"/>
        <end position="1042"/>
    </location>
</feature>
<feature type="compositionally biased region" description="Basic and acidic residues" evidence="2">
    <location>
        <begin position="1019"/>
        <end position="1031"/>
    </location>
</feature>
<dbReference type="InterPro" id="IPR011009">
    <property type="entry name" value="Kinase-like_dom_sf"/>
</dbReference>
<name>A0AAW1B2C8_CROAD</name>
<reference evidence="5 6" key="1">
    <citation type="journal article" date="2024" name="Proc. Natl. Acad. Sci. U.S.A.">
        <title>The genetic regulatory architecture and epigenomic basis for age-related changes in rattlesnake venom.</title>
        <authorList>
            <person name="Hogan M.P."/>
            <person name="Holding M.L."/>
            <person name="Nystrom G.S."/>
            <person name="Colston T.J."/>
            <person name="Bartlett D.A."/>
            <person name="Mason A.J."/>
            <person name="Ellsworth S.A."/>
            <person name="Rautsaw R.M."/>
            <person name="Lawrence K.C."/>
            <person name="Strickland J.L."/>
            <person name="He B."/>
            <person name="Fraser P."/>
            <person name="Margres M.J."/>
            <person name="Gilbert D.M."/>
            <person name="Gibbs H.L."/>
            <person name="Parkinson C.L."/>
            <person name="Rokyta D.R."/>
        </authorList>
    </citation>
    <scope>NUCLEOTIDE SEQUENCE [LARGE SCALE GENOMIC DNA]</scope>
    <source>
        <strain evidence="5">DRR0105</strain>
    </source>
</reference>
<dbReference type="InterPro" id="IPR052451">
    <property type="entry name" value="Ser/Thr_kinase-like"/>
</dbReference>
<dbReference type="AlphaFoldDB" id="A0AAW1B2C8"/>
<evidence type="ECO:0000256" key="2">
    <source>
        <dbReference type="SAM" id="MobiDB-lite"/>
    </source>
</evidence>
<dbReference type="GO" id="GO:0004672">
    <property type="term" value="F:protein kinase activity"/>
    <property type="evidence" value="ECO:0007669"/>
    <property type="project" value="InterPro"/>
</dbReference>
<dbReference type="Pfam" id="PF00069">
    <property type="entry name" value="Pkinase"/>
    <property type="match status" value="1"/>
</dbReference>
<dbReference type="PROSITE" id="PS50304">
    <property type="entry name" value="TUDOR"/>
    <property type="match status" value="1"/>
</dbReference>
<keyword evidence="5" id="KW-0808">Transferase</keyword>
<dbReference type="SMART" id="SM00220">
    <property type="entry name" value="S_TKc"/>
    <property type="match status" value="1"/>
</dbReference>
<dbReference type="CDD" id="cd20430">
    <property type="entry name" value="Tudor_TDRD8"/>
    <property type="match status" value="1"/>
</dbReference>
<dbReference type="EMBL" id="JAOTOJ010000008">
    <property type="protein sequence ID" value="KAK9396335.1"/>
    <property type="molecule type" value="Genomic_DNA"/>
</dbReference>
<evidence type="ECO:0000313" key="6">
    <source>
        <dbReference type="Proteomes" id="UP001474421"/>
    </source>
</evidence>
<dbReference type="PANTHER" id="PTHR48008">
    <property type="entry name" value="LEUCINE-RICH REPEAT RECEPTOR-LIKE PROTEIN KINASE IMK3-RELATED"/>
    <property type="match status" value="1"/>
</dbReference>
<dbReference type="Proteomes" id="UP001474421">
    <property type="component" value="Unassembled WGS sequence"/>
</dbReference>
<dbReference type="FunFam" id="1.10.510.10:FF:000518">
    <property type="entry name" value="serine/threonine-protein kinase 31 isoform X1"/>
    <property type="match status" value="1"/>
</dbReference>
<keyword evidence="6" id="KW-1185">Reference proteome</keyword>
<gene>
    <name evidence="5" type="ORF">NXF25_019696</name>
</gene>
<dbReference type="Gene3D" id="1.10.510.10">
    <property type="entry name" value="Transferase(Phosphotransferase) domain 1"/>
    <property type="match status" value="1"/>
</dbReference>
<dbReference type="Gene3D" id="2.30.30.140">
    <property type="match status" value="1"/>
</dbReference>
<evidence type="ECO:0000313" key="5">
    <source>
        <dbReference type="EMBL" id="KAK9396335.1"/>
    </source>
</evidence>
<dbReference type="Pfam" id="PF00567">
    <property type="entry name" value="TUDOR"/>
    <property type="match status" value="1"/>
</dbReference>
<dbReference type="InterPro" id="IPR035437">
    <property type="entry name" value="SNase_OB-fold_sf"/>
</dbReference>
<dbReference type="FunFam" id="2.30.30.140:FF:000018">
    <property type="entry name" value="Serine/threonine-protein kinase 31"/>
    <property type="match status" value="1"/>
</dbReference>
<feature type="coiled-coil region" evidence="1">
    <location>
        <begin position="317"/>
        <end position="344"/>
    </location>
</feature>
<feature type="compositionally biased region" description="Acidic residues" evidence="2">
    <location>
        <begin position="1009"/>
        <end position="1018"/>
    </location>
</feature>
<dbReference type="PROSITE" id="PS50011">
    <property type="entry name" value="PROTEIN_KINASE_DOM"/>
    <property type="match status" value="1"/>
</dbReference>
<evidence type="ECO:0000259" key="3">
    <source>
        <dbReference type="PROSITE" id="PS50011"/>
    </source>
</evidence>
<dbReference type="SUPFAM" id="SSF56112">
    <property type="entry name" value="Protein kinase-like (PK-like)"/>
    <property type="match status" value="1"/>
</dbReference>
<evidence type="ECO:0000259" key="4">
    <source>
        <dbReference type="PROSITE" id="PS50304"/>
    </source>
</evidence>
<evidence type="ECO:0000256" key="1">
    <source>
        <dbReference type="SAM" id="Coils"/>
    </source>
</evidence>
<dbReference type="SMART" id="SM00333">
    <property type="entry name" value="TUDOR"/>
    <property type="match status" value="1"/>
</dbReference>
<dbReference type="SUPFAM" id="SSF63748">
    <property type="entry name" value="Tudor/PWWP/MBT"/>
    <property type="match status" value="1"/>
</dbReference>
<feature type="domain" description="Protein kinase" evidence="3">
    <location>
        <begin position="689"/>
        <end position="987"/>
    </location>
</feature>
<organism evidence="5 6">
    <name type="scientific">Crotalus adamanteus</name>
    <name type="common">Eastern diamondback rattlesnake</name>
    <dbReference type="NCBI Taxonomy" id="8729"/>
    <lineage>
        <taxon>Eukaryota</taxon>
        <taxon>Metazoa</taxon>
        <taxon>Chordata</taxon>
        <taxon>Craniata</taxon>
        <taxon>Vertebrata</taxon>
        <taxon>Euteleostomi</taxon>
        <taxon>Lepidosauria</taxon>
        <taxon>Squamata</taxon>
        <taxon>Bifurcata</taxon>
        <taxon>Unidentata</taxon>
        <taxon>Episquamata</taxon>
        <taxon>Toxicofera</taxon>
        <taxon>Serpentes</taxon>
        <taxon>Colubroidea</taxon>
        <taxon>Viperidae</taxon>
        <taxon>Crotalinae</taxon>
        <taxon>Crotalus</taxon>
    </lineage>
</organism>
<dbReference type="PANTHER" id="PTHR48008:SF6">
    <property type="entry name" value="LEUCINE-RICH REPEAT RECEPTOR-LIKE PROTEIN KINASE IMK3-RELATED"/>
    <property type="match status" value="1"/>
</dbReference>
<comment type="caution">
    <text evidence="5">The sequence shown here is derived from an EMBL/GenBank/DDBJ whole genome shotgun (WGS) entry which is preliminary data.</text>
</comment>
<feature type="domain" description="Tudor" evidence="4">
    <location>
        <begin position="108"/>
        <end position="167"/>
    </location>
</feature>
<proteinExistence type="predicted"/>
<protein>
    <submittedName>
        <fullName evidence="5">Serine/threonine-protein kinase 31</fullName>
    </submittedName>
</protein>
<keyword evidence="1" id="KW-0175">Coiled coil</keyword>
<dbReference type="InterPro" id="IPR000719">
    <property type="entry name" value="Prot_kinase_dom"/>
</dbReference>
<dbReference type="InterPro" id="IPR002999">
    <property type="entry name" value="Tudor"/>
</dbReference>
<accession>A0AAW1B2C8</accession>
<dbReference type="GO" id="GO:0005524">
    <property type="term" value="F:ATP binding"/>
    <property type="evidence" value="ECO:0007669"/>
    <property type="project" value="InterPro"/>
</dbReference>